<accession>A0A916WM30</accession>
<protein>
    <submittedName>
        <fullName evidence="1">Uncharacterized protein</fullName>
    </submittedName>
</protein>
<reference evidence="1" key="1">
    <citation type="journal article" date="2014" name="Int. J. Syst. Evol. Microbiol.">
        <title>Complete genome sequence of Corynebacterium casei LMG S-19264T (=DSM 44701T), isolated from a smear-ripened cheese.</title>
        <authorList>
            <consortium name="US DOE Joint Genome Institute (JGI-PGF)"/>
            <person name="Walter F."/>
            <person name="Albersmeier A."/>
            <person name="Kalinowski J."/>
            <person name="Ruckert C."/>
        </authorList>
    </citation>
    <scope>NUCLEOTIDE SEQUENCE</scope>
    <source>
        <strain evidence="1">CGMCC 1.15082</strain>
    </source>
</reference>
<evidence type="ECO:0000313" key="2">
    <source>
        <dbReference type="Proteomes" id="UP000646478"/>
    </source>
</evidence>
<comment type="caution">
    <text evidence="1">The sequence shown here is derived from an EMBL/GenBank/DDBJ whole genome shotgun (WGS) entry which is preliminary data.</text>
</comment>
<dbReference type="EMBL" id="BMHH01000032">
    <property type="protein sequence ID" value="GGB11085.1"/>
    <property type="molecule type" value="Genomic_DNA"/>
</dbReference>
<dbReference type="AlphaFoldDB" id="A0A916WM30"/>
<gene>
    <name evidence="1" type="ORF">GCM10011491_43780</name>
</gene>
<name>A0A916WM30_9HYPH</name>
<evidence type="ECO:0000313" key="1">
    <source>
        <dbReference type="EMBL" id="GGB11085.1"/>
    </source>
</evidence>
<keyword evidence="2" id="KW-1185">Reference proteome</keyword>
<proteinExistence type="predicted"/>
<sequence length="51" mass="5061">MVSVGDVNGSTIVGGVLLSDVTACPTGLTDVSASVLAAYPIHESRGMAQRG</sequence>
<dbReference type="Proteomes" id="UP000646478">
    <property type="component" value="Unassembled WGS sequence"/>
</dbReference>
<organism evidence="1 2">
    <name type="scientific">Brucella endophytica</name>
    <dbReference type="NCBI Taxonomy" id="1963359"/>
    <lineage>
        <taxon>Bacteria</taxon>
        <taxon>Pseudomonadati</taxon>
        <taxon>Pseudomonadota</taxon>
        <taxon>Alphaproteobacteria</taxon>
        <taxon>Hyphomicrobiales</taxon>
        <taxon>Brucellaceae</taxon>
        <taxon>Brucella/Ochrobactrum group</taxon>
        <taxon>Brucella</taxon>
    </lineage>
</organism>
<reference evidence="1" key="2">
    <citation type="submission" date="2020-09" db="EMBL/GenBank/DDBJ databases">
        <authorList>
            <person name="Sun Q."/>
            <person name="Zhou Y."/>
        </authorList>
    </citation>
    <scope>NUCLEOTIDE SEQUENCE</scope>
    <source>
        <strain evidence="1">CGMCC 1.15082</strain>
    </source>
</reference>